<evidence type="ECO:0000256" key="4">
    <source>
        <dbReference type="ARBA" id="ARBA00023062"/>
    </source>
</evidence>
<dbReference type="GO" id="GO:0010133">
    <property type="term" value="P:L-proline catabolic process to L-glutamate"/>
    <property type="evidence" value="ECO:0007669"/>
    <property type="project" value="TreeGrafter"/>
</dbReference>
<keyword evidence="4 5" id="KW-0642">Proline metabolism</keyword>
<comment type="cofactor">
    <cofactor evidence="5">
        <name>FAD</name>
        <dbReference type="ChEBI" id="CHEBI:57692"/>
    </cofactor>
</comment>
<proteinExistence type="inferred from homology"/>
<dbReference type="Gene3D" id="1.10.238.10">
    <property type="entry name" value="EF-hand"/>
    <property type="match status" value="1"/>
</dbReference>
<dbReference type="EMBL" id="WIXE01019915">
    <property type="protein sequence ID" value="KAK5969659.1"/>
    <property type="molecule type" value="Genomic_DNA"/>
</dbReference>
<keyword evidence="8" id="KW-1185">Reference proteome</keyword>
<comment type="caution">
    <text evidence="7">The sequence shown here is derived from an EMBL/GenBank/DDBJ whole genome shotgun (WGS) entry which is preliminary data.</text>
</comment>
<gene>
    <name evidence="7" type="ORF">GCK32_008159</name>
</gene>
<dbReference type="SUPFAM" id="SSF51730">
    <property type="entry name" value="FAD-linked oxidoreductase"/>
    <property type="match status" value="1"/>
</dbReference>
<dbReference type="AlphaFoldDB" id="A0AAN8ICU9"/>
<keyword evidence="5" id="KW-0285">Flavoprotein</keyword>
<keyword evidence="5" id="KW-0274">FAD</keyword>
<dbReference type="PROSITE" id="PS50222">
    <property type="entry name" value="EF_HAND_2"/>
    <property type="match status" value="1"/>
</dbReference>
<protein>
    <recommendedName>
        <fullName evidence="5">Proline dehydrogenase</fullName>
        <ecNumber evidence="5">1.5.5.2</ecNumber>
    </recommendedName>
</protein>
<sequence length="476" mass="54749">MCTYFLIFQVEPVVARLKRFGVKSILDYSVESDLSSEQAVKTAKSSELAAEVAPPAIKNRIDPQTLEGTQKQYAVHEEFADRRKDVVSASIRYGYSDSHRDEADFNRTYFYEGEHNCDRNRDIFLETVDAVAKVTQGEGFAAIKVTALGRPTLLLKLSDVERVFIIESIAQTHNFFKTLTGTEKIQFSRLKEEELVKKLQDLGVKADSQQIRDWFKSVDFDGDGYVDYHGWSKILDNHIQLGNMFKILNIKTGKLEPLIQNLTAAEEQEFKNMVRRLIEVAEHSISKGVRLMVDAEQTYFQPAISKITLEMMRRYNKERGNIFNTYQAYLRNALDCLECDMQLARREGWHFGLKLVRGAYMEQATTKMYHACLKRIAEEHERRGKGNVSVMIASHNEDSVRYLKPQPISFSLGQAGYSVYKYLPYGPVEKVLPYLSRRAIENSSILKKANKEKELLRSELWRRISVGQLTYKVPVS</sequence>
<dbReference type="InterPro" id="IPR011992">
    <property type="entry name" value="EF-hand-dom_pair"/>
</dbReference>
<organism evidence="7 8">
    <name type="scientific">Trichostrongylus colubriformis</name>
    <name type="common">Black scour worm</name>
    <dbReference type="NCBI Taxonomy" id="6319"/>
    <lineage>
        <taxon>Eukaryota</taxon>
        <taxon>Metazoa</taxon>
        <taxon>Ecdysozoa</taxon>
        <taxon>Nematoda</taxon>
        <taxon>Chromadorea</taxon>
        <taxon>Rhabditida</taxon>
        <taxon>Rhabditina</taxon>
        <taxon>Rhabditomorpha</taxon>
        <taxon>Strongyloidea</taxon>
        <taxon>Trichostrongylidae</taxon>
        <taxon>Trichostrongylus</taxon>
    </lineage>
</organism>
<evidence type="ECO:0000313" key="8">
    <source>
        <dbReference type="Proteomes" id="UP001331761"/>
    </source>
</evidence>
<evidence type="ECO:0000259" key="6">
    <source>
        <dbReference type="PROSITE" id="PS50222"/>
    </source>
</evidence>
<dbReference type="GO" id="GO:0005739">
    <property type="term" value="C:mitochondrion"/>
    <property type="evidence" value="ECO:0007669"/>
    <property type="project" value="TreeGrafter"/>
</dbReference>
<dbReference type="PANTHER" id="PTHR13914:SF0">
    <property type="entry name" value="PROLINE DEHYDROGENASE 1, MITOCHONDRIAL"/>
    <property type="match status" value="1"/>
</dbReference>
<dbReference type="Pfam" id="PF01619">
    <property type="entry name" value="Pro_dh"/>
    <property type="match status" value="2"/>
</dbReference>
<dbReference type="EC" id="1.5.5.2" evidence="5"/>
<dbReference type="InterPro" id="IPR002872">
    <property type="entry name" value="Proline_DH_dom"/>
</dbReference>
<dbReference type="InterPro" id="IPR002048">
    <property type="entry name" value="EF_hand_dom"/>
</dbReference>
<dbReference type="SUPFAM" id="SSF47473">
    <property type="entry name" value="EF-hand"/>
    <property type="match status" value="1"/>
</dbReference>
<evidence type="ECO:0000313" key="7">
    <source>
        <dbReference type="EMBL" id="KAK5969659.1"/>
    </source>
</evidence>
<reference evidence="7 8" key="1">
    <citation type="submission" date="2019-10" db="EMBL/GenBank/DDBJ databases">
        <title>Assembly and Annotation for the nematode Trichostrongylus colubriformis.</title>
        <authorList>
            <person name="Martin J."/>
        </authorList>
    </citation>
    <scope>NUCLEOTIDE SEQUENCE [LARGE SCALE GENOMIC DNA]</scope>
    <source>
        <strain evidence="7">G859</strain>
        <tissue evidence="7">Whole worm</tissue>
    </source>
</reference>
<dbReference type="InterPro" id="IPR029041">
    <property type="entry name" value="FAD-linked_oxidoreductase-like"/>
</dbReference>
<comment type="function">
    <text evidence="5">Converts proline to delta-1-pyrroline-5-carboxylate.</text>
</comment>
<dbReference type="Gene3D" id="3.20.20.220">
    <property type="match status" value="1"/>
</dbReference>
<feature type="domain" description="EF-hand" evidence="6">
    <location>
        <begin position="206"/>
        <end position="241"/>
    </location>
</feature>
<dbReference type="InterPro" id="IPR015659">
    <property type="entry name" value="Proline_oxidase"/>
</dbReference>
<evidence type="ECO:0000256" key="2">
    <source>
        <dbReference type="ARBA" id="ARBA00005869"/>
    </source>
</evidence>
<dbReference type="Proteomes" id="UP001331761">
    <property type="component" value="Unassembled WGS sequence"/>
</dbReference>
<keyword evidence="3 5" id="KW-0560">Oxidoreductase</keyword>
<comment type="pathway">
    <text evidence="1">Amino-acid degradation; L-proline degradation into L-glutamate; L-glutamate from L-proline: step 1/2.</text>
</comment>
<accession>A0AAN8ICU9</accession>
<comment type="catalytic activity">
    <reaction evidence="5">
        <text>L-proline + a quinone = (S)-1-pyrroline-5-carboxylate + a quinol + H(+)</text>
        <dbReference type="Rhea" id="RHEA:23784"/>
        <dbReference type="ChEBI" id="CHEBI:15378"/>
        <dbReference type="ChEBI" id="CHEBI:17388"/>
        <dbReference type="ChEBI" id="CHEBI:24646"/>
        <dbReference type="ChEBI" id="CHEBI:60039"/>
        <dbReference type="ChEBI" id="CHEBI:132124"/>
        <dbReference type="EC" id="1.5.5.2"/>
    </reaction>
</comment>
<evidence type="ECO:0000256" key="3">
    <source>
        <dbReference type="ARBA" id="ARBA00023002"/>
    </source>
</evidence>
<name>A0AAN8ICU9_TRICO</name>
<comment type="similarity">
    <text evidence="2 5">Belongs to the proline oxidase family.</text>
</comment>
<evidence type="ECO:0000256" key="1">
    <source>
        <dbReference type="ARBA" id="ARBA00004739"/>
    </source>
</evidence>
<evidence type="ECO:0000256" key="5">
    <source>
        <dbReference type="RuleBase" id="RU364054"/>
    </source>
</evidence>
<dbReference type="GO" id="GO:0005509">
    <property type="term" value="F:calcium ion binding"/>
    <property type="evidence" value="ECO:0007669"/>
    <property type="project" value="InterPro"/>
</dbReference>
<dbReference type="PANTHER" id="PTHR13914">
    <property type="entry name" value="PROLINE OXIDASE"/>
    <property type="match status" value="1"/>
</dbReference>
<dbReference type="GO" id="GO:0071949">
    <property type="term" value="F:FAD binding"/>
    <property type="evidence" value="ECO:0007669"/>
    <property type="project" value="TreeGrafter"/>
</dbReference>
<dbReference type="GO" id="GO:0004657">
    <property type="term" value="F:proline dehydrogenase activity"/>
    <property type="evidence" value="ECO:0007669"/>
    <property type="project" value="UniProtKB-EC"/>
</dbReference>